<comment type="caution">
    <text evidence="2">The sequence shown here is derived from an EMBL/GenBank/DDBJ whole genome shotgun (WGS) entry which is preliminary data.</text>
</comment>
<gene>
    <name evidence="2" type="ORF">CUS_5459</name>
</gene>
<evidence type="ECO:0000256" key="1">
    <source>
        <dbReference type="SAM" id="MobiDB-lite"/>
    </source>
</evidence>
<dbReference type="Proteomes" id="UP000004259">
    <property type="component" value="Unassembled WGS sequence"/>
</dbReference>
<reference evidence="2 3" key="1">
    <citation type="submission" date="2011-02" db="EMBL/GenBank/DDBJ databases">
        <authorList>
            <person name="Nelson K.E."/>
            <person name="Sutton G."/>
            <person name="Torralba M."/>
            <person name="Durkin S."/>
            <person name="Harkins D."/>
            <person name="Montgomery R."/>
            <person name="Ziemer C."/>
            <person name="Klaassens E."/>
            <person name="Ocuiv P."/>
            <person name="Morrison M."/>
        </authorList>
    </citation>
    <scope>NUCLEOTIDE SEQUENCE [LARGE SCALE GENOMIC DNA]</scope>
    <source>
        <strain evidence="2 3">8</strain>
    </source>
</reference>
<dbReference type="EMBL" id="ADKM02000069">
    <property type="protein sequence ID" value="EGC03340.1"/>
    <property type="molecule type" value="Genomic_DNA"/>
</dbReference>
<name>E9SBI0_RUMAL</name>
<organism evidence="2 3">
    <name type="scientific">Ruminococcus albus 8</name>
    <dbReference type="NCBI Taxonomy" id="246199"/>
    <lineage>
        <taxon>Bacteria</taxon>
        <taxon>Bacillati</taxon>
        <taxon>Bacillota</taxon>
        <taxon>Clostridia</taxon>
        <taxon>Eubacteriales</taxon>
        <taxon>Oscillospiraceae</taxon>
        <taxon>Ruminococcus</taxon>
    </lineage>
</organism>
<evidence type="ECO:0000313" key="3">
    <source>
        <dbReference type="Proteomes" id="UP000004259"/>
    </source>
</evidence>
<sequence>MVSVSADMGHSVVGTTIPVPNSNTKPVAVPTDKNNHYNNE</sequence>
<accession>E9SBI0</accession>
<dbReference type="AlphaFoldDB" id="E9SBI0"/>
<protein>
    <submittedName>
        <fullName evidence="2">Uncharacterized protein</fullName>
    </submittedName>
</protein>
<dbReference type="STRING" id="246199.CUS_5459"/>
<proteinExistence type="predicted"/>
<keyword evidence="3" id="KW-1185">Reference proteome</keyword>
<evidence type="ECO:0000313" key="2">
    <source>
        <dbReference type="EMBL" id="EGC03340.1"/>
    </source>
</evidence>
<feature type="region of interest" description="Disordered" evidence="1">
    <location>
        <begin position="1"/>
        <end position="40"/>
    </location>
</feature>